<dbReference type="KEGG" id="pzu:PHZ_c3042"/>
<dbReference type="Proteomes" id="UP000001868">
    <property type="component" value="Chromosome"/>
</dbReference>
<dbReference type="SUPFAM" id="SSF89550">
    <property type="entry name" value="PHP domain-like"/>
    <property type="match status" value="1"/>
</dbReference>
<dbReference type="PANTHER" id="PTHR42924">
    <property type="entry name" value="EXONUCLEASE"/>
    <property type="match status" value="1"/>
</dbReference>
<dbReference type="Gene3D" id="3.20.20.140">
    <property type="entry name" value="Metal-dependent hydrolases"/>
    <property type="match status" value="1"/>
</dbReference>
<gene>
    <name evidence="2" type="ordered locus">PHZ_c3042</name>
</gene>
<evidence type="ECO:0000256" key="1">
    <source>
        <dbReference type="SAM" id="SignalP"/>
    </source>
</evidence>
<dbReference type="GO" id="GO:0004534">
    <property type="term" value="F:5'-3' RNA exonuclease activity"/>
    <property type="evidence" value="ECO:0007669"/>
    <property type="project" value="TreeGrafter"/>
</dbReference>
<dbReference type="STRING" id="450851.PHZ_c3042"/>
<dbReference type="InterPro" id="IPR052018">
    <property type="entry name" value="PHP_domain"/>
</dbReference>
<reference evidence="2 3" key="1">
    <citation type="journal article" date="2008" name="BMC Genomics">
        <title>Complete genome of Phenylobacterium zucineum - a novel facultative intracellular bacterium isolated from human erythroleukemia cell line K562.</title>
        <authorList>
            <person name="Luo Y."/>
            <person name="Xu X."/>
            <person name="Ding Z."/>
            <person name="Liu Z."/>
            <person name="Zhang B."/>
            <person name="Yan Z."/>
            <person name="Sun J."/>
            <person name="Hu S."/>
            <person name="Hu X."/>
        </authorList>
    </citation>
    <scope>NUCLEOTIDE SEQUENCE [LARGE SCALE GENOMIC DNA]</scope>
    <source>
        <strain evidence="2 3">HLK1</strain>
    </source>
</reference>
<organism evidence="2 3">
    <name type="scientific">Phenylobacterium zucineum (strain HLK1)</name>
    <dbReference type="NCBI Taxonomy" id="450851"/>
    <lineage>
        <taxon>Bacteria</taxon>
        <taxon>Pseudomonadati</taxon>
        <taxon>Pseudomonadota</taxon>
        <taxon>Alphaproteobacteria</taxon>
        <taxon>Caulobacterales</taxon>
        <taxon>Caulobacteraceae</taxon>
        <taxon>Phenylobacterium</taxon>
    </lineage>
</organism>
<feature type="chain" id="PRO_5002821860" description="Phosphotransferase" evidence="1">
    <location>
        <begin position="29"/>
        <end position="498"/>
    </location>
</feature>
<protein>
    <recommendedName>
        <fullName evidence="4">Phosphotransferase</fullName>
    </recommendedName>
</protein>
<sequence>MIGDVLARAAGLAIPIVAALLIASPASAQDLTLSGVMTHADLATYREVPFRVPAGVTALTVEFDYQGREERSVIDLGVRDPARFRGWSGGNKARFTVAETWATPSYLPGPIPAGEWKLILGVPAIRKASKAPYTARIWFERRPSDFKGFAAAPLKTGPGWYRGDLHLHSGHSDGSCAAQSGARVPCPLFRTTEAAAARGLDFIAVTEHNTTSHHQALAELQPYYDRMLLIPGREITTFQGHANVFGTTAPLDFQLGGPRAPELGTILSQLEAAGGVISVNHPGLPSGEACMGCGWTAQTDWTGVAAVEAVNGGSLRFGPEGPGTGIPFWEARLNAGFRLTAVGGSDNHDGAMPLSAIQSVGSPTTVVHAQGLSQPAILAGLRAGRAFVDVEGSRDRLLDVVARTVGQAAHMGGVLKVRPGQTVRLQVATAGVAGGRVTFAGPAASGVRADAAPLAAGETRTFQVEADGARGWLRADVRGPDGKLWLLGNPIYLEPAAP</sequence>
<dbReference type="GO" id="GO:0035312">
    <property type="term" value="F:5'-3' DNA exonuclease activity"/>
    <property type="evidence" value="ECO:0007669"/>
    <property type="project" value="TreeGrafter"/>
</dbReference>
<evidence type="ECO:0008006" key="4">
    <source>
        <dbReference type="Google" id="ProtNLM"/>
    </source>
</evidence>
<evidence type="ECO:0000313" key="3">
    <source>
        <dbReference type="Proteomes" id="UP000001868"/>
    </source>
</evidence>
<feature type="signal peptide" evidence="1">
    <location>
        <begin position="1"/>
        <end position="28"/>
    </location>
</feature>
<dbReference type="HOGENOM" id="CLU_032306_1_0_5"/>
<keyword evidence="3" id="KW-1185">Reference proteome</keyword>
<dbReference type="eggNOG" id="COG0613">
    <property type="taxonomic scope" value="Bacteria"/>
</dbReference>
<dbReference type="EMBL" id="CP000747">
    <property type="protein sequence ID" value="ACG79451.1"/>
    <property type="molecule type" value="Genomic_DNA"/>
</dbReference>
<dbReference type="RefSeq" id="WP_012523589.1">
    <property type="nucleotide sequence ID" value="NC_011144.1"/>
</dbReference>
<evidence type="ECO:0000313" key="2">
    <source>
        <dbReference type="EMBL" id="ACG79451.1"/>
    </source>
</evidence>
<dbReference type="NCBIfam" id="NF038032">
    <property type="entry name" value="CehA_McbA_metalo"/>
    <property type="match status" value="1"/>
</dbReference>
<accession>B4R9J1</accession>
<proteinExistence type="predicted"/>
<dbReference type="AlphaFoldDB" id="B4R9J1"/>
<keyword evidence="1" id="KW-0732">Signal</keyword>
<dbReference type="PANTHER" id="PTHR42924:SF3">
    <property type="entry name" value="POLYMERASE_HISTIDINOL PHOSPHATASE N-TERMINAL DOMAIN-CONTAINING PROTEIN"/>
    <property type="match status" value="1"/>
</dbReference>
<dbReference type="InterPro" id="IPR016195">
    <property type="entry name" value="Pol/histidinol_Pase-like"/>
</dbReference>
<dbReference type="CDD" id="cd07432">
    <property type="entry name" value="PHP_HisPPase"/>
    <property type="match status" value="1"/>
</dbReference>
<name>B4R9J1_PHEZH</name>
<dbReference type="OrthoDB" id="9804333at2"/>